<feature type="region of interest" description="Disordered" evidence="1">
    <location>
        <begin position="27"/>
        <end position="64"/>
    </location>
</feature>
<gene>
    <name evidence="3" type="ORF">FKW77_003437</name>
</gene>
<organism evidence="3 4">
    <name type="scientific">Venturia effusa</name>
    <dbReference type="NCBI Taxonomy" id="50376"/>
    <lineage>
        <taxon>Eukaryota</taxon>
        <taxon>Fungi</taxon>
        <taxon>Dikarya</taxon>
        <taxon>Ascomycota</taxon>
        <taxon>Pezizomycotina</taxon>
        <taxon>Dothideomycetes</taxon>
        <taxon>Pleosporomycetidae</taxon>
        <taxon>Venturiales</taxon>
        <taxon>Venturiaceae</taxon>
        <taxon>Venturia</taxon>
    </lineage>
</organism>
<proteinExistence type="predicted"/>
<keyword evidence="2" id="KW-0732">Signal</keyword>
<feature type="signal peptide" evidence="2">
    <location>
        <begin position="1"/>
        <end position="19"/>
    </location>
</feature>
<dbReference type="Proteomes" id="UP000316270">
    <property type="component" value="Chromosome 5"/>
</dbReference>
<evidence type="ECO:0000313" key="4">
    <source>
        <dbReference type="Proteomes" id="UP000316270"/>
    </source>
</evidence>
<feature type="chain" id="PRO_5022063206" evidence="2">
    <location>
        <begin position="20"/>
        <end position="122"/>
    </location>
</feature>
<dbReference type="AlphaFoldDB" id="A0A517L525"/>
<accession>A0A517L525</accession>
<name>A0A517L525_9PEZI</name>
<feature type="compositionally biased region" description="Basic and acidic residues" evidence="1">
    <location>
        <begin position="52"/>
        <end position="64"/>
    </location>
</feature>
<evidence type="ECO:0000256" key="1">
    <source>
        <dbReference type="SAM" id="MobiDB-lite"/>
    </source>
</evidence>
<protein>
    <submittedName>
        <fullName evidence="3">Uncharacterized protein</fullName>
    </submittedName>
</protein>
<dbReference type="EMBL" id="CP042189">
    <property type="protein sequence ID" value="QDS70750.1"/>
    <property type="molecule type" value="Genomic_DNA"/>
</dbReference>
<dbReference type="OrthoDB" id="10342808at2759"/>
<evidence type="ECO:0000313" key="3">
    <source>
        <dbReference type="EMBL" id="QDS70750.1"/>
    </source>
</evidence>
<sequence>MKASRAAVLALLFVARAHAFPTGYQLWVPNRQPADPQSDNAPEPNRAVAHSTRKEDEPGQLSDRLERRQLIIPEIYCEIQPNRPECRELETIEAHQDGGLKAGPSKQPEKRFDFFAAFSEHA</sequence>
<reference evidence="3 4" key="1">
    <citation type="submission" date="2019-07" db="EMBL/GenBank/DDBJ databases">
        <title>Finished genome of Venturia effusa.</title>
        <authorList>
            <person name="Young C.A."/>
            <person name="Cox M.P."/>
            <person name="Ganley A.R.D."/>
            <person name="David W.J."/>
        </authorList>
    </citation>
    <scope>NUCLEOTIDE SEQUENCE [LARGE SCALE GENOMIC DNA]</scope>
    <source>
        <strain evidence="4">albino</strain>
    </source>
</reference>
<keyword evidence="4" id="KW-1185">Reference proteome</keyword>
<evidence type="ECO:0000256" key="2">
    <source>
        <dbReference type="SAM" id="SignalP"/>
    </source>
</evidence>